<sequence length="76" mass="8354">MKPVSVNTAYQGLHADCVPGIDLQDVKSPSVVSSAQDREPASVPDTRLTANIHAISGAMWPWSLISSRYWICWEGR</sequence>
<accession>A0AAE0ZJK0</accession>
<name>A0AAE0ZJK0_9GAST</name>
<gene>
    <name evidence="1" type="ORF">RRG08_004219</name>
</gene>
<evidence type="ECO:0000313" key="1">
    <source>
        <dbReference type="EMBL" id="KAK3770508.1"/>
    </source>
</evidence>
<comment type="caution">
    <text evidence="1">The sequence shown here is derived from an EMBL/GenBank/DDBJ whole genome shotgun (WGS) entry which is preliminary data.</text>
</comment>
<organism evidence="1 2">
    <name type="scientific">Elysia crispata</name>
    <name type="common">lettuce slug</name>
    <dbReference type="NCBI Taxonomy" id="231223"/>
    <lineage>
        <taxon>Eukaryota</taxon>
        <taxon>Metazoa</taxon>
        <taxon>Spiralia</taxon>
        <taxon>Lophotrochozoa</taxon>
        <taxon>Mollusca</taxon>
        <taxon>Gastropoda</taxon>
        <taxon>Heterobranchia</taxon>
        <taxon>Euthyneura</taxon>
        <taxon>Panpulmonata</taxon>
        <taxon>Sacoglossa</taxon>
        <taxon>Placobranchoidea</taxon>
        <taxon>Plakobranchidae</taxon>
        <taxon>Elysia</taxon>
    </lineage>
</organism>
<evidence type="ECO:0000313" key="2">
    <source>
        <dbReference type="Proteomes" id="UP001283361"/>
    </source>
</evidence>
<proteinExistence type="predicted"/>
<dbReference type="EMBL" id="JAWDGP010003835">
    <property type="protein sequence ID" value="KAK3770508.1"/>
    <property type="molecule type" value="Genomic_DNA"/>
</dbReference>
<reference evidence="1" key="1">
    <citation type="journal article" date="2023" name="G3 (Bethesda)">
        <title>A reference genome for the long-term kleptoplast-retaining sea slug Elysia crispata morphotype clarki.</title>
        <authorList>
            <person name="Eastman K.E."/>
            <person name="Pendleton A.L."/>
            <person name="Shaikh M.A."/>
            <person name="Suttiyut T."/>
            <person name="Ogas R."/>
            <person name="Tomko P."/>
            <person name="Gavelis G."/>
            <person name="Widhalm J.R."/>
            <person name="Wisecaver J.H."/>
        </authorList>
    </citation>
    <scope>NUCLEOTIDE SEQUENCE</scope>
    <source>
        <strain evidence="1">ECLA1</strain>
    </source>
</reference>
<protein>
    <submittedName>
        <fullName evidence="1">Uncharacterized protein</fullName>
    </submittedName>
</protein>
<keyword evidence="2" id="KW-1185">Reference proteome</keyword>
<dbReference type="Proteomes" id="UP001283361">
    <property type="component" value="Unassembled WGS sequence"/>
</dbReference>
<dbReference type="AlphaFoldDB" id="A0AAE0ZJK0"/>